<dbReference type="InterPro" id="IPR036390">
    <property type="entry name" value="WH_DNA-bd_sf"/>
</dbReference>
<gene>
    <name evidence="5" type="ORF">C5748_20155</name>
</gene>
<dbReference type="PRINTS" id="PR00035">
    <property type="entry name" value="HTHGNTR"/>
</dbReference>
<keyword evidence="1" id="KW-0805">Transcription regulation</keyword>
<dbReference type="SUPFAM" id="SSF48008">
    <property type="entry name" value="GntR ligand-binding domain-like"/>
    <property type="match status" value="1"/>
</dbReference>
<keyword evidence="2" id="KW-0238">DNA-binding</keyword>
<sequence length="230" mass="25723">MPNAIGDAHLQAMKILREAIGNADERYITGERLMPERDLGEVLGISRRAVREALNVLEGEGLIFRRQGQGTFIREVGSKSTGLKALANRTSPQDIIEARLEIEPILARLSAIRATPLEIDQMKLFVQRAGSVSSAKEYERWDSAFHAKIAESVRNSMLWGVFRLINSVRKEQGWIASRTSVFTQGVSDEMMRQHSAIVWAIEKRIPDKAEEAMRAHILTAGARISQSVET</sequence>
<dbReference type="SMART" id="SM00895">
    <property type="entry name" value="FCD"/>
    <property type="match status" value="1"/>
</dbReference>
<dbReference type="InterPro" id="IPR008920">
    <property type="entry name" value="TF_FadR/GntR_C"/>
</dbReference>
<dbReference type="PANTHER" id="PTHR43537:SF5">
    <property type="entry name" value="UXU OPERON TRANSCRIPTIONAL REGULATOR"/>
    <property type="match status" value="1"/>
</dbReference>
<dbReference type="AlphaFoldDB" id="A0A2S9IMR5"/>
<protein>
    <submittedName>
        <fullName evidence="5">FadR family transcriptional regulator</fullName>
    </submittedName>
</protein>
<dbReference type="InterPro" id="IPR036388">
    <property type="entry name" value="WH-like_DNA-bd_sf"/>
</dbReference>
<dbReference type="SMART" id="SM00345">
    <property type="entry name" value="HTH_GNTR"/>
    <property type="match status" value="1"/>
</dbReference>
<evidence type="ECO:0000256" key="2">
    <source>
        <dbReference type="ARBA" id="ARBA00023125"/>
    </source>
</evidence>
<dbReference type="EMBL" id="PVBR01000017">
    <property type="protein sequence ID" value="PRD41772.1"/>
    <property type="molecule type" value="Genomic_DNA"/>
</dbReference>
<dbReference type="Proteomes" id="UP000239434">
    <property type="component" value="Unassembled WGS sequence"/>
</dbReference>
<feature type="domain" description="HTH gntR-type" evidence="4">
    <location>
        <begin position="6"/>
        <end position="76"/>
    </location>
</feature>
<dbReference type="InterPro" id="IPR000524">
    <property type="entry name" value="Tscrpt_reg_HTH_GntR"/>
</dbReference>
<name>A0A2S9IMR5_9HYPH</name>
<dbReference type="SUPFAM" id="SSF46785">
    <property type="entry name" value="Winged helix' DNA-binding domain"/>
    <property type="match status" value="1"/>
</dbReference>
<dbReference type="GO" id="GO:0003700">
    <property type="term" value="F:DNA-binding transcription factor activity"/>
    <property type="evidence" value="ECO:0007669"/>
    <property type="project" value="InterPro"/>
</dbReference>
<dbReference type="Pfam" id="PF07729">
    <property type="entry name" value="FCD"/>
    <property type="match status" value="1"/>
</dbReference>
<dbReference type="PANTHER" id="PTHR43537">
    <property type="entry name" value="TRANSCRIPTIONAL REGULATOR, GNTR FAMILY"/>
    <property type="match status" value="1"/>
</dbReference>
<keyword evidence="3" id="KW-0804">Transcription</keyword>
<dbReference type="RefSeq" id="WP_105743730.1">
    <property type="nucleotide sequence ID" value="NZ_PVBR01000017.1"/>
</dbReference>
<accession>A0A2S9IMR5</accession>
<evidence type="ECO:0000259" key="4">
    <source>
        <dbReference type="PROSITE" id="PS50949"/>
    </source>
</evidence>
<organism evidence="5 6">
    <name type="scientific">Phyllobacterium phragmitis</name>
    <dbReference type="NCBI Taxonomy" id="2670329"/>
    <lineage>
        <taxon>Bacteria</taxon>
        <taxon>Pseudomonadati</taxon>
        <taxon>Pseudomonadota</taxon>
        <taxon>Alphaproteobacteria</taxon>
        <taxon>Hyphomicrobiales</taxon>
        <taxon>Phyllobacteriaceae</taxon>
        <taxon>Phyllobacterium</taxon>
    </lineage>
</organism>
<evidence type="ECO:0000313" key="6">
    <source>
        <dbReference type="Proteomes" id="UP000239434"/>
    </source>
</evidence>
<dbReference type="Pfam" id="PF00392">
    <property type="entry name" value="GntR"/>
    <property type="match status" value="1"/>
</dbReference>
<evidence type="ECO:0000256" key="1">
    <source>
        <dbReference type="ARBA" id="ARBA00023015"/>
    </source>
</evidence>
<keyword evidence="6" id="KW-1185">Reference proteome</keyword>
<comment type="caution">
    <text evidence="5">The sequence shown here is derived from an EMBL/GenBank/DDBJ whole genome shotgun (WGS) entry which is preliminary data.</text>
</comment>
<evidence type="ECO:0000256" key="3">
    <source>
        <dbReference type="ARBA" id="ARBA00023163"/>
    </source>
</evidence>
<dbReference type="PROSITE" id="PS50949">
    <property type="entry name" value="HTH_GNTR"/>
    <property type="match status" value="1"/>
</dbReference>
<dbReference type="Gene3D" id="1.20.120.530">
    <property type="entry name" value="GntR ligand-binding domain-like"/>
    <property type="match status" value="1"/>
</dbReference>
<dbReference type="GO" id="GO:0003677">
    <property type="term" value="F:DNA binding"/>
    <property type="evidence" value="ECO:0007669"/>
    <property type="project" value="UniProtKB-KW"/>
</dbReference>
<dbReference type="Gene3D" id="1.10.10.10">
    <property type="entry name" value="Winged helix-like DNA-binding domain superfamily/Winged helix DNA-binding domain"/>
    <property type="match status" value="1"/>
</dbReference>
<proteinExistence type="predicted"/>
<dbReference type="InterPro" id="IPR011711">
    <property type="entry name" value="GntR_C"/>
</dbReference>
<dbReference type="CDD" id="cd07377">
    <property type="entry name" value="WHTH_GntR"/>
    <property type="match status" value="1"/>
</dbReference>
<evidence type="ECO:0000313" key="5">
    <source>
        <dbReference type="EMBL" id="PRD41772.1"/>
    </source>
</evidence>
<reference evidence="5 6" key="1">
    <citation type="submission" date="2018-02" db="EMBL/GenBank/DDBJ databases">
        <title>The draft genome of Phyllobacterium sp. 1N-3.</title>
        <authorList>
            <person name="Liu L."/>
            <person name="Li L."/>
            <person name="Zhang X."/>
            <person name="Wang T."/>
            <person name="Liang L."/>
        </authorList>
    </citation>
    <scope>NUCLEOTIDE SEQUENCE [LARGE SCALE GENOMIC DNA]</scope>
    <source>
        <strain evidence="5 6">1N-3</strain>
    </source>
</reference>